<dbReference type="GO" id="GO:0046872">
    <property type="term" value="F:metal ion binding"/>
    <property type="evidence" value="ECO:0007669"/>
    <property type="project" value="UniProtKB-KW"/>
</dbReference>
<keyword evidence="1" id="KW-0479">Metal-binding</keyword>
<dbReference type="PROSITE" id="PS50081">
    <property type="entry name" value="ZF_DAG_PE_2"/>
    <property type="match status" value="1"/>
</dbReference>
<proteinExistence type="predicted"/>
<dbReference type="Gene3D" id="3.30.60.20">
    <property type="match status" value="1"/>
</dbReference>
<accession>A0A0B7BW34</accession>
<evidence type="ECO:0000256" key="2">
    <source>
        <dbReference type="ARBA" id="ARBA00022833"/>
    </source>
</evidence>
<feature type="domain" description="Phorbol-ester/DAG-type" evidence="3">
    <location>
        <begin position="100"/>
        <end position="128"/>
    </location>
</feature>
<evidence type="ECO:0000313" key="4">
    <source>
        <dbReference type="EMBL" id="CEK97132.1"/>
    </source>
</evidence>
<dbReference type="AlphaFoldDB" id="A0A0B7BW34"/>
<sequence length="128" mass="14863">RRRTLNACYNSIFLQQPDFFRSRIQEICRLEANLGIKPSSWRTTFDRLECLGSNQFHGHSETLNTQLARSHSHSMHKKSTLEIIVRGKLLGGLAHMFSQPHRFEKHTYTTSTFCNYCSQMLWGLSKTG</sequence>
<dbReference type="EMBL" id="HACG01050267">
    <property type="protein sequence ID" value="CEK97132.1"/>
    <property type="molecule type" value="Transcribed_RNA"/>
</dbReference>
<protein>
    <recommendedName>
        <fullName evidence="3">Phorbol-ester/DAG-type domain-containing protein</fullName>
    </recommendedName>
</protein>
<dbReference type="SUPFAM" id="SSF57889">
    <property type="entry name" value="Cysteine-rich domain"/>
    <property type="match status" value="1"/>
</dbReference>
<evidence type="ECO:0000259" key="3">
    <source>
        <dbReference type="PROSITE" id="PS50081"/>
    </source>
</evidence>
<organism evidence="4">
    <name type="scientific">Arion vulgaris</name>
    <dbReference type="NCBI Taxonomy" id="1028688"/>
    <lineage>
        <taxon>Eukaryota</taxon>
        <taxon>Metazoa</taxon>
        <taxon>Spiralia</taxon>
        <taxon>Lophotrochozoa</taxon>
        <taxon>Mollusca</taxon>
        <taxon>Gastropoda</taxon>
        <taxon>Heterobranchia</taxon>
        <taxon>Euthyneura</taxon>
        <taxon>Panpulmonata</taxon>
        <taxon>Eupulmonata</taxon>
        <taxon>Stylommatophora</taxon>
        <taxon>Helicina</taxon>
        <taxon>Arionoidea</taxon>
        <taxon>Arionidae</taxon>
        <taxon>Arion</taxon>
    </lineage>
</organism>
<evidence type="ECO:0000256" key="1">
    <source>
        <dbReference type="ARBA" id="ARBA00022723"/>
    </source>
</evidence>
<name>A0A0B7BW34_9EUPU</name>
<dbReference type="InterPro" id="IPR002219">
    <property type="entry name" value="PKC_DAG/PE"/>
</dbReference>
<feature type="non-terminal residue" evidence="4">
    <location>
        <position position="1"/>
    </location>
</feature>
<keyword evidence="2" id="KW-0862">Zinc</keyword>
<gene>
    <name evidence="4" type="primary">ORF214750</name>
</gene>
<feature type="non-terminal residue" evidence="4">
    <location>
        <position position="128"/>
    </location>
</feature>
<dbReference type="InterPro" id="IPR046349">
    <property type="entry name" value="C1-like_sf"/>
</dbReference>
<reference evidence="4" key="1">
    <citation type="submission" date="2014-12" db="EMBL/GenBank/DDBJ databases">
        <title>Insight into the proteome of Arion vulgaris.</title>
        <authorList>
            <person name="Aradska J."/>
            <person name="Bulat T."/>
            <person name="Smidak R."/>
            <person name="Sarate P."/>
            <person name="Gangsoo J."/>
            <person name="Sialana F."/>
            <person name="Bilban M."/>
            <person name="Lubec G."/>
        </authorList>
    </citation>
    <scope>NUCLEOTIDE SEQUENCE</scope>
    <source>
        <tissue evidence="4">Skin</tissue>
    </source>
</reference>